<dbReference type="InterPro" id="IPR044861">
    <property type="entry name" value="IPNS-like_FE2OG_OXY"/>
</dbReference>
<comment type="caution">
    <text evidence="4">The sequence shown here is derived from an EMBL/GenBank/DDBJ whole genome shotgun (WGS) entry which is preliminary data.</text>
</comment>
<accession>A0AAE1JMD7</accession>
<dbReference type="InterPro" id="IPR050231">
    <property type="entry name" value="Iron_ascorbate_oxido_reductase"/>
</dbReference>
<dbReference type="GO" id="GO:0016491">
    <property type="term" value="F:oxidoreductase activity"/>
    <property type="evidence" value="ECO:0007669"/>
    <property type="project" value="UniProtKB-KW"/>
</dbReference>
<evidence type="ECO:0000256" key="1">
    <source>
        <dbReference type="RuleBase" id="RU003682"/>
    </source>
</evidence>
<feature type="region of interest" description="Disordered" evidence="2">
    <location>
        <begin position="1"/>
        <end position="27"/>
    </location>
</feature>
<dbReference type="EMBL" id="JAWXYG010000005">
    <property type="protein sequence ID" value="KAK4273300.1"/>
    <property type="molecule type" value="Genomic_DNA"/>
</dbReference>
<keyword evidence="5" id="KW-1185">Reference proteome</keyword>
<protein>
    <recommendedName>
        <fullName evidence="3">Fe2OG dioxygenase domain-containing protein</fullName>
    </recommendedName>
</protein>
<keyword evidence="1" id="KW-0560">Oxidoreductase</keyword>
<evidence type="ECO:0000256" key="2">
    <source>
        <dbReference type="SAM" id="MobiDB-lite"/>
    </source>
</evidence>
<organism evidence="4 5">
    <name type="scientific">Acacia crassicarpa</name>
    <name type="common">northern wattle</name>
    <dbReference type="NCBI Taxonomy" id="499986"/>
    <lineage>
        <taxon>Eukaryota</taxon>
        <taxon>Viridiplantae</taxon>
        <taxon>Streptophyta</taxon>
        <taxon>Embryophyta</taxon>
        <taxon>Tracheophyta</taxon>
        <taxon>Spermatophyta</taxon>
        <taxon>Magnoliopsida</taxon>
        <taxon>eudicotyledons</taxon>
        <taxon>Gunneridae</taxon>
        <taxon>Pentapetalae</taxon>
        <taxon>rosids</taxon>
        <taxon>fabids</taxon>
        <taxon>Fabales</taxon>
        <taxon>Fabaceae</taxon>
        <taxon>Caesalpinioideae</taxon>
        <taxon>mimosoid clade</taxon>
        <taxon>Acacieae</taxon>
        <taxon>Acacia</taxon>
    </lineage>
</organism>
<name>A0AAE1JMD7_9FABA</name>
<reference evidence="4" key="1">
    <citation type="submission" date="2023-10" db="EMBL/GenBank/DDBJ databases">
        <title>Chromosome-level genome of the transformable northern wattle, Acacia crassicarpa.</title>
        <authorList>
            <person name="Massaro I."/>
            <person name="Sinha N.R."/>
            <person name="Poethig S."/>
            <person name="Leichty A.R."/>
        </authorList>
    </citation>
    <scope>NUCLEOTIDE SEQUENCE</scope>
    <source>
        <strain evidence="4">Acra3RX</strain>
        <tissue evidence="4">Leaf</tissue>
    </source>
</reference>
<dbReference type="Pfam" id="PF03171">
    <property type="entry name" value="2OG-FeII_Oxy"/>
    <property type="match status" value="1"/>
</dbReference>
<keyword evidence="1" id="KW-0479">Metal-binding</keyword>
<dbReference type="Gene3D" id="2.60.120.330">
    <property type="entry name" value="B-lactam Antibiotic, Isopenicillin N Synthase, Chain"/>
    <property type="match status" value="1"/>
</dbReference>
<dbReference type="AlphaFoldDB" id="A0AAE1JMD7"/>
<gene>
    <name evidence="4" type="ORF">QN277_021729</name>
</gene>
<sequence length="282" mass="31150">MACQSGSFRDWKRKAVGSSPDPSPRSCELVPPLGYGSRNIGSHGDTGHLEYLLLHTNPLSISQNSKTISKDPTEFSCAVEEYIEAAREVACEVLELVAEGLWITDKLALSRHIRDAQSDSVLRLNYYPASSDPSMVVPNNSIGFGEHSDPQILTVLRSNDVCGLEISTHDGLWIPVPPDPDEFFVMVGDSLQALTNGRLRSVRHRAVTNRSKSRMSVIYFGAPAPNSWIRPLPILLPPHQQPLYKPFTWAQYKEAANSLALRHTRLDLFKAPDAPLLLSASP</sequence>
<evidence type="ECO:0000313" key="5">
    <source>
        <dbReference type="Proteomes" id="UP001293593"/>
    </source>
</evidence>
<dbReference type="InterPro" id="IPR005123">
    <property type="entry name" value="Oxoglu/Fe-dep_dioxygenase_dom"/>
</dbReference>
<dbReference type="Proteomes" id="UP001293593">
    <property type="component" value="Unassembled WGS sequence"/>
</dbReference>
<feature type="domain" description="Fe2OG dioxygenase" evidence="3">
    <location>
        <begin position="117"/>
        <end position="231"/>
    </location>
</feature>
<dbReference type="GO" id="GO:0046872">
    <property type="term" value="F:metal ion binding"/>
    <property type="evidence" value="ECO:0007669"/>
    <property type="project" value="UniProtKB-KW"/>
</dbReference>
<dbReference type="PROSITE" id="PS51471">
    <property type="entry name" value="FE2OG_OXY"/>
    <property type="match status" value="1"/>
</dbReference>
<keyword evidence="1" id="KW-0408">Iron</keyword>
<dbReference type="PANTHER" id="PTHR47990">
    <property type="entry name" value="2-OXOGLUTARATE (2OG) AND FE(II)-DEPENDENT OXYGENASE SUPERFAMILY PROTEIN-RELATED"/>
    <property type="match status" value="1"/>
</dbReference>
<comment type="similarity">
    <text evidence="1">Belongs to the iron/ascorbate-dependent oxidoreductase family.</text>
</comment>
<evidence type="ECO:0000313" key="4">
    <source>
        <dbReference type="EMBL" id="KAK4273300.1"/>
    </source>
</evidence>
<proteinExistence type="inferred from homology"/>
<dbReference type="SUPFAM" id="SSF51197">
    <property type="entry name" value="Clavaminate synthase-like"/>
    <property type="match status" value="1"/>
</dbReference>
<dbReference type="InterPro" id="IPR027443">
    <property type="entry name" value="IPNS-like_sf"/>
</dbReference>
<evidence type="ECO:0000259" key="3">
    <source>
        <dbReference type="PROSITE" id="PS51471"/>
    </source>
</evidence>